<feature type="transmembrane region" description="Helical" evidence="13">
    <location>
        <begin position="327"/>
        <end position="347"/>
    </location>
</feature>
<dbReference type="AlphaFoldDB" id="A0A8J6EF07"/>
<feature type="transmembrane region" description="Helical" evidence="13">
    <location>
        <begin position="283"/>
        <end position="307"/>
    </location>
</feature>
<evidence type="ECO:0000256" key="4">
    <source>
        <dbReference type="ARBA" id="ARBA00022536"/>
    </source>
</evidence>
<evidence type="ECO:0000259" key="15">
    <source>
        <dbReference type="PROSITE" id="PS50261"/>
    </source>
</evidence>
<keyword evidence="5 13" id="KW-0812">Transmembrane</keyword>
<keyword evidence="8" id="KW-0106">Calcium</keyword>
<dbReference type="PANTHER" id="PTHR12011:SF433">
    <property type="entry name" value="ADHESION G PROTEIN-COUPLED RECEPTOR E1-LIKE-RELATED"/>
    <property type="match status" value="1"/>
</dbReference>
<dbReference type="GO" id="GO:0007189">
    <property type="term" value="P:adenylate cyclase-activating G protein-coupled receptor signaling pathway"/>
    <property type="evidence" value="ECO:0007669"/>
    <property type="project" value="TreeGrafter"/>
</dbReference>
<dbReference type="OrthoDB" id="1100386at2759"/>
<feature type="non-terminal residue" evidence="16">
    <location>
        <position position="496"/>
    </location>
</feature>
<dbReference type="GO" id="GO:0004930">
    <property type="term" value="F:G protein-coupled receptor activity"/>
    <property type="evidence" value="ECO:0007669"/>
    <property type="project" value="InterPro"/>
</dbReference>
<dbReference type="FunFam" id="1.20.1070.10:FF:000054">
    <property type="entry name" value="Adhesion G protein-coupled receptor E3"/>
    <property type="match status" value="1"/>
</dbReference>
<dbReference type="EMBL" id="WNTK01001184">
    <property type="protein sequence ID" value="KAG9467805.1"/>
    <property type="molecule type" value="Genomic_DNA"/>
</dbReference>
<dbReference type="Gene3D" id="2.60.220.50">
    <property type="match status" value="1"/>
</dbReference>
<feature type="transmembrane region" description="Helical" evidence="13">
    <location>
        <begin position="367"/>
        <end position="389"/>
    </location>
</feature>
<keyword evidence="6" id="KW-0732">Signal</keyword>
<dbReference type="PROSITE" id="PS50261">
    <property type="entry name" value="G_PROTEIN_RECEP_F2_4"/>
    <property type="match status" value="1"/>
</dbReference>
<organism evidence="16 17">
    <name type="scientific">Eleutherodactylus coqui</name>
    <name type="common">Puerto Rican coqui</name>
    <dbReference type="NCBI Taxonomy" id="57060"/>
    <lineage>
        <taxon>Eukaryota</taxon>
        <taxon>Metazoa</taxon>
        <taxon>Chordata</taxon>
        <taxon>Craniata</taxon>
        <taxon>Vertebrata</taxon>
        <taxon>Euteleostomi</taxon>
        <taxon>Amphibia</taxon>
        <taxon>Batrachia</taxon>
        <taxon>Anura</taxon>
        <taxon>Neobatrachia</taxon>
        <taxon>Hyloidea</taxon>
        <taxon>Eleutherodactylidae</taxon>
        <taxon>Eleutherodactylinae</taxon>
        <taxon>Eleutherodactylus</taxon>
        <taxon>Eleutherodactylus</taxon>
    </lineage>
</organism>
<comment type="caution">
    <text evidence="16">The sequence shown here is derived from an EMBL/GenBank/DDBJ whole genome shotgun (WGS) entry which is preliminary data.</text>
</comment>
<dbReference type="InterPro" id="IPR001740">
    <property type="entry name" value="GPCR_2_EMR1-like_rcpt"/>
</dbReference>
<dbReference type="Pfam" id="PF00002">
    <property type="entry name" value="7tm_2"/>
    <property type="match status" value="1"/>
</dbReference>
<dbReference type="GO" id="GO:0007166">
    <property type="term" value="P:cell surface receptor signaling pathway"/>
    <property type="evidence" value="ECO:0007669"/>
    <property type="project" value="InterPro"/>
</dbReference>
<keyword evidence="10 13" id="KW-0472">Membrane</keyword>
<evidence type="ECO:0000256" key="12">
    <source>
        <dbReference type="ARBA" id="ARBA00023180"/>
    </source>
</evidence>
<gene>
    <name evidence="16" type="ORF">GDO78_014263</name>
</gene>
<feature type="transmembrane region" description="Helical" evidence="13">
    <location>
        <begin position="437"/>
        <end position="460"/>
    </location>
</feature>
<evidence type="ECO:0000256" key="6">
    <source>
        <dbReference type="ARBA" id="ARBA00022729"/>
    </source>
</evidence>
<protein>
    <submittedName>
        <fullName evidence="16">Uncharacterized protein</fullName>
    </submittedName>
</protein>
<dbReference type="PANTHER" id="PTHR12011">
    <property type="entry name" value="ADHESION G-PROTEIN COUPLED RECEPTOR"/>
    <property type="match status" value="1"/>
</dbReference>
<evidence type="ECO:0000256" key="13">
    <source>
        <dbReference type="SAM" id="Phobius"/>
    </source>
</evidence>
<keyword evidence="17" id="KW-1185">Reference proteome</keyword>
<feature type="domain" description="G-protein coupled receptors family 2 profile 2" evidence="15">
    <location>
        <begin position="217"/>
        <end position="461"/>
    </location>
</feature>
<evidence type="ECO:0000313" key="16">
    <source>
        <dbReference type="EMBL" id="KAG9467805.1"/>
    </source>
</evidence>
<evidence type="ECO:0000256" key="9">
    <source>
        <dbReference type="ARBA" id="ARBA00022989"/>
    </source>
</evidence>
<keyword evidence="7" id="KW-0677">Repeat</keyword>
<dbReference type="InterPro" id="IPR000832">
    <property type="entry name" value="GPCR_2_secretin-like"/>
</dbReference>
<feature type="transmembrane region" description="Helical" evidence="13">
    <location>
        <begin position="219"/>
        <end position="240"/>
    </location>
</feature>
<reference evidence="16" key="1">
    <citation type="thesis" date="2020" institute="ProQuest LLC" country="789 East Eisenhower Parkway, Ann Arbor, MI, USA">
        <title>Comparative Genomics and Chromosome Evolution.</title>
        <authorList>
            <person name="Mudd A.B."/>
        </authorList>
    </citation>
    <scope>NUCLEOTIDE SEQUENCE</scope>
    <source>
        <strain evidence="16">HN-11 Male</strain>
        <tissue evidence="16">Kidney and liver</tissue>
    </source>
</reference>
<dbReference type="PRINTS" id="PR00249">
    <property type="entry name" value="GPCRSECRETIN"/>
</dbReference>
<comment type="similarity">
    <text evidence="2">Belongs to the G-protein coupled receptor 2 family. Adhesion G-protein coupled receptor (ADGR) subfamily.</text>
</comment>
<evidence type="ECO:0000256" key="8">
    <source>
        <dbReference type="ARBA" id="ARBA00022837"/>
    </source>
</evidence>
<dbReference type="Gene3D" id="1.20.1070.10">
    <property type="entry name" value="Rhodopsin 7-helix transmembrane proteins"/>
    <property type="match status" value="1"/>
</dbReference>
<dbReference type="InterPro" id="IPR046338">
    <property type="entry name" value="GAIN_dom_sf"/>
</dbReference>
<dbReference type="SMART" id="SM00303">
    <property type="entry name" value="GPS"/>
    <property type="match status" value="1"/>
</dbReference>
<name>A0A8J6EF07_ELECQ</name>
<evidence type="ECO:0000256" key="2">
    <source>
        <dbReference type="ARBA" id="ARBA00007343"/>
    </source>
</evidence>
<dbReference type="InterPro" id="IPR000203">
    <property type="entry name" value="GPS"/>
</dbReference>
<feature type="transmembrane region" description="Helical" evidence="13">
    <location>
        <begin position="409"/>
        <end position="431"/>
    </location>
</feature>
<evidence type="ECO:0000259" key="14">
    <source>
        <dbReference type="PROSITE" id="PS50221"/>
    </source>
</evidence>
<evidence type="ECO:0000256" key="10">
    <source>
        <dbReference type="ARBA" id="ARBA00023136"/>
    </source>
</evidence>
<sequence length="496" mass="55283">AVATQITNILNQTSLTTLKITNLQKVVIAVIENVETSLLASFTVELNNQHINTSEIEAKMQVAQDYCVDESSMILTIDGNEMEVPCSLVNFTGGGAIFISYKGLNDKLNGSILASFGDLGQTNKEEVISSVIGGAITRNNTENLPSPVSFDLQHLMAVKPFHDLRCVFWDIKKEFWSTHGCRTEQLDGQNRTHCICTHLSTFAVIMAPTKIQVDVGLKLLSVIGLSLSLVCLCLSFLTFILCRSLRSAHTSVLTVLCGCLFLGQLLVLVGLQQTSNKILCSVIAGSLKFFFLCAFCWMSLESILLFLTVRNLQALNYMNSQRSHFPYVCLVGFGIPSIIIIVSASLHPDMYGEETHCWLKIDYVWSFLGPVCMFIVVNFILLALTFWLLRKKLSSLNSNVSTLKHTRLLTFKAFSQLFILGCTWIIGFFQFGSGSIIASYIFTICNSLQGVYLFIVHCLLNHQVREEYSRAYRRLYSKQPVSETVSGSTIPMTIKQ</sequence>
<dbReference type="PROSITE" id="PS50221">
    <property type="entry name" value="GAIN_B"/>
    <property type="match status" value="1"/>
</dbReference>
<dbReference type="Pfam" id="PF01825">
    <property type="entry name" value="GPS"/>
    <property type="match status" value="1"/>
</dbReference>
<accession>A0A8J6EF07</accession>
<comment type="subcellular location">
    <subcellularLocation>
        <location evidence="1">Cell membrane</location>
        <topology evidence="1">Multi-pass membrane protein</topology>
    </subcellularLocation>
</comment>
<keyword evidence="4" id="KW-0245">EGF-like domain</keyword>
<dbReference type="GO" id="GO:0005886">
    <property type="term" value="C:plasma membrane"/>
    <property type="evidence" value="ECO:0007669"/>
    <property type="project" value="UniProtKB-SubCell"/>
</dbReference>
<proteinExistence type="inferred from homology"/>
<dbReference type="PRINTS" id="PR01128">
    <property type="entry name" value="EMR1HORMONER"/>
</dbReference>
<evidence type="ECO:0000256" key="3">
    <source>
        <dbReference type="ARBA" id="ARBA00022475"/>
    </source>
</evidence>
<evidence type="ECO:0000313" key="17">
    <source>
        <dbReference type="Proteomes" id="UP000770717"/>
    </source>
</evidence>
<evidence type="ECO:0000256" key="1">
    <source>
        <dbReference type="ARBA" id="ARBA00004651"/>
    </source>
</evidence>
<dbReference type="InterPro" id="IPR057244">
    <property type="entry name" value="GAIN_B"/>
</dbReference>
<evidence type="ECO:0000256" key="11">
    <source>
        <dbReference type="ARBA" id="ARBA00023157"/>
    </source>
</evidence>
<evidence type="ECO:0000256" key="5">
    <source>
        <dbReference type="ARBA" id="ARBA00022692"/>
    </source>
</evidence>
<feature type="non-terminal residue" evidence="16">
    <location>
        <position position="1"/>
    </location>
</feature>
<dbReference type="Proteomes" id="UP000770717">
    <property type="component" value="Unassembled WGS sequence"/>
</dbReference>
<keyword evidence="9 13" id="KW-1133">Transmembrane helix</keyword>
<feature type="transmembrane region" description="Helical" evidence="13">
    <location>
        <begin position="252"/>
        <end position="271"/>
    </location>
</feature>
<dbReference type="InterPro" id="IPR017981">
    <property type="entry name" value="GPCR_2-like_7TM"/>
</dbReference>
<keyword evidence="11" id="KW-1015">Disulfide bond</keyword>
<keyword evidence="12" id="KW-0325">Glycoprotein</keyword>
<evidence type="ECO:0000256" key="7">
    <source>
        <dbReference type="ARBA" id="ARBA00022737"/>
    </source>
</evidence>
<keyword evidence="3" id="KW-1003">Cell membrane</keyword>
<feature type="domain" description="GAIN-B" evidence="14">
    <location>
        <begin position="35"/>
        <end position="212"/>
    </location>
</feature>